<feature type="region of interest" description="Disordered" evidence="8">
    <location>
        <begin position="167"/>
        <end position="188"/>
    </location>
</feature>
<name>A0A835LDS8_9MAGN</name>
<evidence type="ECO:0000259" key="10">
    <source>
        <dbReference type="Pfam" id="PF08221"/>
    </source>
</evidence>
<dbReference type="InterPro" id="IPR008806">
    <property type="entry name" value="RNA_pol_III_Rpc82_C"/>
</dbReference>
<dbReference type="InterPro" id="IPR036388">
    <property type="entry name" value="WH-like_DNA-bd_sf"/>
</dbReference>
<keyword evidence="12" id="KW-1185">Reference proteome</keyword>
<comment type="caution">
    <text evidence="11">The sequence shown here is derived from an EMBL/GenBank/DDBJ whole genome shotgun (WGS) entry which is preliminary data.</text>
</comment>
<dbReference type="GO" id="GO:0003697">
    <property type="term" value="F:single-stranded DNA binding"/>
    <property type="evidence" value="ECO:0007669"/>
    <property type="project" value="UniProtKB-UniRule"/>
</dbReference>
<dbReference type="InterPro" id="IPR013197">
    <property type="entry name" value="RNA_pol_III_RPC82-rel_HTH"/>
</dbReference>
<evidence type="ECO:0000256" key="1">
    <source>
        <dbReference type="ARBA" id="ARBA00004123"/>
    </source>
</evidence>
<comment type="subcellular location">
    <subcellularLocation>
        <location evidence="1 7">Nucleus</location>
    </subcellularLocation>
</comment>
<evidence type="ECO:0000259" key="9">
    <source>
        <dbReference type="Pfam" id="PF05645"/>
    </source>
</evidence>
<evidence type="ECO:0000256" key="7">
    <source>
        <dbReference type="RuleBase" id="RU367076"/>
    </source>
</evidence>
<keyword evidence="5 7" id="KW-0804">Transcription</keyword>
<dbReference type="OrthoDB" id="272392at2759"/>
<evidence type="ECO:0000313" key="11">
    <source>
        <dbReference type="EMBL" id="KAF9588772.1"/>
    </source>
</evidence>
<keyword evidence="6 7" id="KW-0539">Nucleus</keyword>
<proteinExistence type="inferred from homology"/>
<sequence>MVGQNGIMLAVNIISSHFGILVSKVCECLLRKGSLTIQNIVRFTELTPQQVKHSVLVLIQHNCVQAFSFRSDEDDQGGVPKGTHYVVIFENILHRLRFAKFSSIVSEQLDKESEELLEGLLQHGRLTLEQIILRALSKRNEGDCAIQDVLREKISKLVSEHFVERCPPSEPSVRLQDGDNSTRKRGTKSASFVRTKTLEQKVITAAVSLKRFDFTMNTGADVISEANALRKPANVTVGEKRKVEALEMDDGTIDEKDILWRANFEEFICHLKQKACIASVRSRLDDEVGVTLNAVLDATRGPEKKVKVENSVPLSLDAIFEEVIKSEEGRCMTKERVDLALSQMGCHPTTIGTKASYSVDVKNIIEIARKEEVESLISKRYGKDACRMFKLLWKNGELMETDKALYFFPISDTAFVNKNEALKSLSNLGNDGYLQMEKPVSQGAQSQFLLWKVNKSSLGEHVFDEMCHAALNLRLRLAYELEQEHEILQLPKHKRIGAEGKRYERIRDVNILLESSLMKLDEALMLFHDY</sequence>
<dbReference type="Proteomes" id="UP000631114">
    <property type="component" value="Unassembled WGS sequence"/>
</dbReference>
<dbReference type="FunFam" id="1.10.10.10:FF:000218">
    <property type="entry name" value="DNA-directed RNA polymerase III subunit RPC3"/>
    <property type="match status" value="1"/>
</dbReference>
<comment type="function">
    <text evidence="7">DNA-dependent RNA polymerase catalyzes the transcription of DNA into RNA using the four ribonucleoside triphosphates as substrates. Specific core component of RNA polymerase III which synthesizes small RNAs, such as 5S rRNA and tRNAs.</text>
</comment>
<dbReference type="PANTHER" id="PTHR12949:SF0">
    <property type="entry name" value="DNA-DIRECTED RNA POLYMERASE III SUBUNIT RPC3"/>
    <property type="match status" value="1"/>
</dbReference>
<accession>A0A835LDS8</accession>
<comment type="similarity">
    <text evidence="2 7">Belongs to the eukaryotic RPC3/POLR3C RNA polymerase subunit family.</text>
</comment>
<dbReference type="InterPro" id="IPR039748">
    <property type="entry name" value="RPC3"/>
</dbReference>
<evidence type="ECO:0000313" key="12">
    <source>
        <dbReference type="Proteomes" id="UP000631114"/>
    </source>
</evidence>
<dbReference type="AlphaFoldDB" id="A0A835LDS8"/>
<feature type="domain" description="RNA polymerase III subunit RPC82-related helix-turn-helix" evidence="10">
    <location>
        <begin position="9"/>
        <end position="67"/>
    </location>
</feature>
<dbReference type="Gene3D" id="1.10.10.10">
    <property type="entry name" value="Winged helix-like DNA-binding domain superfamily/Winged helix DNA-binding domain"/>
    <property type="match status" value="4"/>
</dbReference>
<gene>
    <name evidence="11" type="ORF">IFM89_015499</name>
</gene>
<evidence type="ECO:0000256" key="6">
    <source>
        <dbReference type="ARBA" id="ARBA00023242"/>
    </source>
</evidence>
<dbReference type="GO" id="GO:0006351">
    <property type="term" value="P:DNA-templated transcription"/>
    <property type="evidence" value="ECO:0007669"/>
    <property type="project" value="InterPro"/>
</dbReference>
<keyword evidence="4 7" id="KW-0240">DNA-directed RNA polymerase</keyword>
<evidence type="ECO:0000256" key="4">
    <source>
        <dbReference type="ARBA" id="ARBA00022478"/>
    </source>
</evidence>
<evidence type="ECO:0000256" key="8">
    <source>
        <dbReference type="SAM" id="MobiDB-lite"/>
    </source>
</evidence>
<dbReference type="EMBL" id="JADFTS010000009">
    <property type="protein sequence ID" value="KAF9588772.1"/>
    <property type="molecule type" value="Genomic_DNA"/>
</dbReference>
<dbReference type="PANTHER" id="PTHR12949">
    <property type="entry name" value="RNA POLYMERASE III DNA DIRECTED -RELATED"/>
    <property type="match status" value="1"/>
</dbReference>
<feature type="domain" description="RNA polymerase III Rpc82 C -terminal" evidence="9">
    <location>
        <begin position="153"/>
        <end position="334"/>
    </location>
</feature>
<protein>
    <recommendedName>
        <fullName evidence="3 7">DNA-directed RNA polymerase III subunit RPC3</fullName>
        <shortName evidence="7">RNA polymerase III subunit C3</shortName>
    </recommendedName>
</protein>
<dbReference type="Pfam" id="PF05645">
    <property type="entry name" value="RNA_pol_Rpc82"/>
    <property type="match status" value="1"/>
</dbReference>
<dbReference type="Pfam" id="PF08221">
    <property type="entry name" value="HTH_9"/>
    <property type="match status" value="1"/>
</dbReference>
<reference evidence="11 12" key="1">
    <citation type="submission" date="2020-10" db="EMBL/GenBank/DDBJ databases">
        <title>The Coptis chinensis genome and diversification of protoberbering-type alkaloids.</title>
        <authorList>
            <person name="Wang B."/>
            <person name="Shu S."/>
            <person name="Song C."/>
            <person name="Liu Y."/>
        </authorList>
    </citation>
    <scope>NUCLEOTIDE SEQUENCE [LARGE SCALE GENOMIC DNA]</scope>
    <source>
        <strain evidence="11">HL-2020</strain>
        <tissue evidence="11">Leaf</tissue>
    </source>
</reference>
<evidence type="ECO:0000256" key="3">
    <source>
        <dbReference type="ARBA" id="ARBA00016689"/>
    </source>
</evidence>
<evidence type="ECO:0000256" key="2">
    <source>
        <dbReference type="ARBA" id="ARBA00007206"/>
    </source>
</evidence>
<dbReference type="GO" id="GO:0005666">
    <property type="term" value="C:RNA polymerase III complex"/>
    <property type="evidence" value="ECO:0007669"/>
    <property type="project" value="UniProtKB-UniRule"/>
</dbReference>
<organism evidence="11 12">
    <name type="scientific">Coptis chinensis</name>
    <dbReference type="NCBI Taxonomy" id="261450"/>
    <lineage>
        <taxon>Eukaryota</taxon>
        <taxon>Viridiplantae</taxon>
        <taxon>Streptophyta</taxon>
        <taxon>Embryophyta</taxon>
        <taxon>Tracheophyta</taxon>
        <taxon>Spermatophyta</taxon>
        <taxon>Magnoliopsida</taxon>
        <taxon>Ranunculales</taxon>
        <taxon>Ranunculaceae</taxon>
        <taxon>Coptidoideae</taxon>
        <taxon>Coptis</taxon>
    </lineage>
</organism>
<comment type="subunit">
    <text evidence="7">Component of the RNA polymerase III (Pol III) complex consisting of 17 subunits.</text>
</comment>
<evidence type="ECO:0000256" key="5">
    <source>
        <dbReference type="ARBA" id="ARBA00023163"/>
    </source>
</evidence>
<dbReference type="FunFam" id="1.10.10.10:FF:000515">
    <property type="entry name" value="DNA-directed RNA polymerase III subunit rpc3"/>
    <property type="match status" value="1"/>
</dbReference>